<name>A0A396JPN6_MEDTR</name>
<dbReference type="AlphaFoldDB" id="A0A396JPN6"/>
<dbReference type="Pfam" id="PF03372">
    <property type="entry name" value="Exo_endo_phos"/>
    <property type="match status" value="1"/>
</dbReference>
<dbReference type="PANTHER" id="PTHR33710">
    <property type="entry name" value="BNAC02G09200D PROTEIN"/>
    <property type="match status" value="1"/>
</dbReference>
<dbReference type="InterPro" id="IPR005135">
    <property type="entry name" value="Endo/exonuclease/phosphatase"/>
</dbReference>
<dbReference type="PANTHER" id="PTHR33710:SF79">
    <property type="entry name" value="OS06G0205337 PROTEIN"/>
    <property type="match status" value="1"/>
</dbReference>
<dbReference type="EMBL" id="PSQE01000001">
    <property type="protein sequence ID" value="RHN78165.1"/>
    <property type="molecule type" value="Genomic_DNA"/>
</dbReference>
<accession>A0A396JPN6</accession>
<dbReference type="SUPFAM" id="SSF56219">
    <property type="entry name" value="DNase I-like"/>
    <property type="match status" value="1"/>
</dbReference>
<reference evidence="3" key="1">
    <citation type="journal article" date="2018" name="Nat. Plants">
        <title>Whole-genome landscape of Medicago truncatula symbiotic genes.</title>
        <authorList>
            <person name="Pecrix Y."/>
            <person name="Staton S.E."/>
            <person name="Sallet E."/>
            <person name="Lelandais-Briere C."/>
            <person name="Moreau S."/>
            <person name="Carrere S."/>
            <person name="Blein T."/>
            <person name="Jardinaud M.F."/>
            <person name="Latrasse D."/>
            <person name="Zouine M."/>
            <person name="Zahm M."/>
            <person name="Kreplak J."/>
            <person name="Mayjonade B."/>
            <person name="Satge C."/>
            <person name="Perez M."/>
            <person name="Cauet S."/>
            <person name="Marande W."/>
            <person name="Chantry-Darmon C."/>
            <person name="Lopez-Roques C."/>
            <person name="Bouchez O."/>
            <person name="Berard A."/>
            <person name="Debelle F."/>
            <person name="Munos S."/>
            <person name="Bendahmane A."/>
            <person name="Berges H."/>
            <person name="Niebel A."/>
            <person name="Buitink J."/>
            <person name="Frugier F."/>
            <person name="Benhamed M."/>
            <person name="Crespi M."/>
            <person name="Gouzy J."/>
            <person name="Gamas P."/>
        </authorList>
    </citation>
    <scope>NUCLEOTIDE SEQUENCE [LARGE SCALE GENOMIC DNA]</scope>
    <source>
        <strain evidence="3">cv. Jemalong A17</strain>
    </source>
</reference>
<proteinExistence type="predicted"/>
<evidence type="ECO:0000313" key="3">
    <source>
        <dbReference type="Proteomes" id="UP000265566"/>
    </source>
</evidence>
<comment type="caution">
    <text evidence="2">The sequence shown here is derived from an EMBL/GenBank/DDBJ whole genome shotgun (WGS) entry which is preliminary data.</text>
</comment>
<organism evidence="2 3">
    <name type="scientific">Medicago truncatula</name>
    <name type="common">Barrel medic</name>
    <name type="synonym">Medicago tribuloides</name>
    <dbReference type="NCBI Taxonomy" id="3880"/>
    <lineage>
        <taxon>Eukaryota</taxon>
        <taxon>Viridiplantae</taxon>
        <taxon>Streptophyta</taxon>
        <taxon>Embryophyta</taxon>
        <taxon>Tracheophyta</taxon>
        <taxon>Spermatophyta</taxon>
        <taxon>Magnoliopsida</taxon>
        <taxon>eudicotyledons</taxon>
        <taxon>Gunneridae</taxon>
        <taxon>Pentapetalae</taxon>
        <taxon>rosids</taxon>
        <taxon>fabids</taxon>
        <taxon>Fabales</taxon>
        <taxon>Fabaceae</taxon>
        <taxon>Papilionoideae</taxon>
        <taxon>50 kb inversion clade</taxon>
        <taxon>NPAAA clade</taxon>
        <taxon>Hologalegina</taxon>
        <taxon>IRL clade</taxon>
        <taxon>Trifolieae</taxon>
        <taxon>Medicago</taxon>
    </lineage>
</organism>
<keyword evidence="2" id="KW-0808">Transferase</keyword>
<dbReference type="GO" id="GO:0003964">
    <property type="term" value="F:RNA-directed DNA polymerase activity"/>
    <property type="evidence" value="ECO:0007669"/>
    <property type="project" value="UniProtKB-KW"/>
</dbReference>
<dbReference type="Gramene" id="rna1690">
    <property type="protein sequence ID" value="RHN78165.1"/>
    <property type="gene ID" value="gene1690"/>
</dbReference>
<dbReference type="Gene3D" id="3.60.10.10">
    <property type="entry name" value="Endonuclease/exonuclease/phosphatase"/>
    <property type="match status" value="1"/>
</dbReference>
<protein>
    <submittedName>
        <fullName evidence="2">Putative RNA-directed DNA polymerase</fullName>
        <ecNumber evidence="2">2.7.7.49</ecNumber>
    </submittedName>
</protein>
<sequence length="512" mass="58785">MKDLVRVYKPDIVILIETLVNDNKISDLCYSIGFENHFTVDRTGRSGGIAVLWRISVDCSLINFSQNFINLKIKDQSVGNWRLTAFYGYSDSGRRRESWDLLRSLSTLSDDPWCIIGDFNDHLSTSDKRGGPERPPWLIRGFQDVVNDCNLLDIPLIGYQFTWFKSIGTESSKEARLDRALVTSSWQTLYPNATLQTLVAPISDHTPLLLQLDPLPWRKPYRCFRFNNAWLLEPELDQIVKDNWEHYPPSNIIAKLRHFSEDIASWSKNLVPNFRHLINKQRSAIEDFRNSHADASDPHLISMQNNMATLLLQEESYWKQRSKVFWLSDGDTNSKFFHASASARKRSNNIKKLRDSSGNWITSHDDLCSLIHDYFTDIFMARHSDPLPITSCVQDKVSDDDNALLIQPFSEQEFKEVIFSMHPDKSPGPDGLNPAFYHRFWEDIGGELFLAASNWLSSGHIPPGLNETNIVLILKGDCPETIKDLRPISLCNILYKIISKVLANRLRPLISK</sequence>
<dbReference type="InterPro" id="IPR036691">
    <property type="entry name" value="Endo/exonu/phosph_ase_sf"/>
</dbReference>
<gene>
    <name evidence="2" type="ORF">MtrunA17_Chr1g0162521</name>
</gene>
<keyword evidence="2" id="KW-0548">Nucleotidyltransferase</keyword>
<dbReference type="Proteomes" id="UP000265566">
    <property type="component" value="Chromosome 1"/>
</dbReference>
<feature type="domain" description="Endonuclease/exonuclease/phosphatase" evidence="1">
    <location>
        <begin position="3"/>
        <end position="205"/>
    </location>
</feature>
<keyword evidence="2" id="KW-0695">RNA-directed DNA polymerase</keyword>
<dbReference type="EC" id="2.7.7.49" evidence="2"/>
<evidence type="ECO:0000259" key="1">
    <source>
        <dbReference type="Pfam" id="PF03372"/>
    </source>
</evidence>
<evidence type="ECO:0000313" key="2">
    <source>
        <dbReference type="EMBL" id="RHN78165.1"/>
    </source>
</evidence>